<dbReference type="Pfam" id="PF09296">
    <property type="entry name" value="NUDIX-like"/>
    <property type="match status" value="1"/>
</dbReference>
<feature type="region of interest" description="Disordered" evidence="10">
    <location>
        <begin position="382"/>
        <end position="414"/>
    </location>
</feature>
<dbReference type="Pfam" id="PF00293">
    <property type="entry name" value="NUDIX"/>
    <property type="match status" value="1"/>
</dbReference>
<dbReference type="FunCoup" id="A0A1B7MV83">
    <property type="interactions" value="97"/>
</dbReference>
<dbReference type="InterPro" id="IPR015375">
    <property type="entry name" value="NADH_PPase-like_N"/>
</dbReference>
<keyword evidence="13" id="KW-1185">Reference proteome</keyword>
<dbReference type="InterPro" id="IPR000086">
    <property type="entry name" value="NUDIX_hydrolase_dom"/>
</dbReference>
<evidence type="ECO:0000313" key="13">
    <source>
        <dbReference type="Proteomes" id="UP000092154"/>
    </source>
</evidence>
<dbReference type="CDD" id="cd03429">
    <property type="entry name" value="NUDIX_NADH_pyrophosphatase_Nudt13"/>
    <property type="match status" value="1"/>
</dbReference>
<dbReference type="PROSITE" id="PS00893">
    <property type="entry name" value="NUDIX_BOX"/>
    <property type="match status" value="1"/>
</dbReference>
<dbReference type="EMBL" id="KV448410">
    <property type="protein sequence ID" value="OAX36523.1"/>
    <property type="molecule type" value="Genomic_DNA"/>
</dbReference>
<dbReference type="Gene3D" id="3.90.79.20">
    <property type="match status" value="1"/>
</dbReference>
<dbReference type="Gene3D" id="3.90.79.10">
    <property type="entry name" value="Nucleoside Triphosphate Pyrophosphohydrolase"/>
    <property type="match status" value="1"/>
</dbReference>
<comment type="cofactor">
    <cofactor evidence="2">
        <name>Zn(2+)</name>
        <dbReference type="ChEBI" id="CHEBI:29105"/>
    </cofactor>
</comment>
<dbReference type="InterPro" id="IPR049734">
    <property type="entry name" value="NudC-like_C"/>
</dbReference>
<evidence type="ECO:0000313" key="12">
    <source>
        <dbReference type="EMBL" id="OAX36523.1"/>
    </source>
</evidence>
<sequence length="447" mass="49304">MGEAFTNFLGGSPLNRLSWLRPSHSFLNAVVVSPATRWILFNGGQPLISSHPGTQKRSLALLTTDEVKPLLGADPFFGQCEQEGEVCASDIHVLEASRIRGPSVVFLGLKEADVTSGSALPSSDFKDPYAAVENLEGTPYFSVDVVDLDENKINEAIENTELAKDGSALTFMEPRAAMSSLDVYTASIFAEARSMVDWNQRNKFCPACGSPVYSLWAGWKLSCTSLLPWADNTNKKPCPSGRGLHNFAHPRTDPVVIMVAIDESGEKILLGRNKKFPGKFYSALAGFIEPGESFEDAVKREMWEEAGVKVWNIRYHSGQPWPYPANLMVGFYATADSSAPIRTDLDNELEDARWYTREEVLSVLRHRSGTNFSRREYKKMAEIQDGPDNNADASKAQEQSVEVDKDDEPPFRMPPVTAIAGVLIQHWAEGKTLLEDNTNPLAAKGNL</sequence>
<dbReference type="GO" id="GO:0005829">
    <property type="term" value="C:cytosol"/>
    <property type="evidence" value="ECO:0007669"/>
    <property type="project" value="TreeGrafter"/>
</dbReference>
<dbReference type="PROSITE" id="PS51462">
    <property type="entry name" value="NUDIX"/>
    <property type="match status" value="1"/>
</dbReference>
<accession>A0A1B7MV83</accession>
<dbReference type="GO" id="GO:0006742">
    <property type="term" value="P:NADP+ catabolic process"/>
    <property type="evidence" value="ECO:0007669"/>
    <property type="project" value="TreeGrafter"/>
</dbReference>
<evidence type="ECO:0000256" key="1">
    <source>
        <dbReference type="ARBA" id="ARBA00001946"/>
    </source>
</evidence>
<evidence type="ECO:0000256" key="3">
    <source>
        <dbReference type="ARBA" id="ARBA00009595"/>
    </source>
</evidence>
<keyword evidence="7" id="KW-0460">Magnesium</keyword>
<feature type="domain" description="Nudix hydrolase" evidence="11">
    <location>
        <begin position="250"/>
        <end position="382"/>
    </location>
</feature>
<dbReference type="Proteomes" id="UP000092154">
    <property type="component" value="Unassembled WGS sequence"/>
</dbReference>
<name>A0A1B7MV83_9AGAM</name>
<comment type="cofactor">
    <cofactor evidence="1">
        <name>Mg(2+)</name>
        <dbReference type="ChEBI" id="CHEBI:18420"/>
    </cofactor>
</comment>
<evidence type="ECO:0000256" key="10">
    <source>
        <dbReference type="SAM" id="MobiDB-lite"/>
    </source>
</evidence>
<dbReference type="InterPro" id="IPR020084">
    <property type="entry name" value="NUDIX_hydrolase_CS"/>
</dbReference>
<dbReference type="AlphaFoldDB" id="A0A1B7MV83"/>
<dbReference type="InParanoid" id="A0A1B7MV83"/>
<evidence type="ECO:0000256" key="8">
    <source>
        <dbReference type="ARBA" id="ARBA00023027"/>
    </source>
</evidence>
<keyword evidence="5" id="KW-0479">Metal-binding</keyword>
<dbReference type="OrthoDB" id="10249612at2759"/>
<proteinExistence type="inferred from homology"/>
<reference evidence="12 13" key="1">
    <citation type="submission" date="2016-06" db="EMBL/GenBank/DDBJ databases">
        <title>Comparative genomics of the ectomycorrhizal sister species Rhizopogon vinicolor and Rhizopogon vesiculosus (Basidiomycota: Boletales) reveals a divergence of the mating type B locus.</title>
        <authorList>
            <consortium name="DOE Joint Genome Institute"/>
            <person name="Mujic A.B."/>
            <person name="Kuo A."/>
            <person name="Tritt A."/>
            <person name="Lipzen A."/>
            <person name="Chen C."/>
            <person name="Johnson J."/>
            <person name="Sharma A."/>
            <person name="Barry K."/>
            <person name="Grigoriev I.V."/>
            <person name="Spatafora J.W."/>
        </authorList>
    </citation>
    <scope>NUCLEOTIDE SEQUENCE [LARGE SCALE GENOMIC DNA]</scope>
    <source>
        <strain evidence="12 13">AM-OR11-026</strain>
    </source>
</reference>
<comment type="catalytic activity">
    <reaction evidence="9">
        <text>a 5'-end NAD(+)-phospho-ribonucleoside in mRNA + H2O = a 5'-end phospho-adenosine-phospho-ribonucleoside in mRNA + beta-nicotinamide D-ribonucleotide + 2 H(+)</text>
        <dbReference type="Rhea" id="RHEA:60876"/>
        <dbReference type="Rhea" id="RHEA-COMP:15698"/>
        <dbReference type="Rhea" id="RHEA-COMP:15719"/>
        <dbReference type="ChEBI" id="CHEBI:14649"/>
        <dbReference type="ChEBI" id="CHEBI:15377"/>
        <dbReference type="ChEBI" id="CHEBI:15378"/>
        <dbReference type="ChEBI" id="CHEBI:144029"/>
        <dbReference type="ChEBI" id="CHEBI:144051"/>
    </reaction>
    <physiologicalReaction direction="left-to-right" evidence="9">
        <dbReference type="Rhea" id="RHEA:60877"/>
    </physiologicalReaction>
</comment>
<dbReference type="NCBIfam" id="NF001299">
    <property type="entry name" value="PRK00241.1"/>
    <property type="match status" value="1"/>
</dbReference>
<dbReference type="GO" id="GO:0035529">
    <property type="term" value="F:NADH pyrophosphatase activity"/>
    <property type="evidence" value="ECO:0007669"/>
    <property type="project" value="TreeGrafter"/>
</dbReference>
<keyword evidence="8" id="KW-0520">NAD</keyword>
<evidence type="ECO:0000256" key="7">
    <source>
        <dbReference type="ARBA" id="ARBA00022842"/>
    </source>
</evidence>
<dbReference type="SUPFAM" id="SSF55811">
    <property type="entry name" value="Nudix"/>
    <property type="match status" value="1"/>
</dbReference>
<dbReference type="GO" id="GO:0019677">
    <property type="term" value="P:NAD+ catabolic process"/>
    <property type="evidence" value="ECO:0007669"/>
    <property type="project" value="TreeGrafter"/>
</dbReference>
<dbReference type="GO" id="GO:0046872">
    <property type="term" value="F:metal ion binding"/>
    <property type="evidence" value="ECO:0007669"/>
    <property type="project" value="UniProtKB-KW"/>
</dbReference>
<dbReference type="EC" id="3.6.1.22" evidence="4"/>
<dbReference type="STRING" id="1314800.A0A1B7MV83"/>
<organism evidence="12 13">
    <name type="scientific">Rhizopogon vinicolor AM-OR11-026</name>
    <dbReference type="NCBI Taxonomy" id="1314800"/>
    <lineage>
        <taxon>Eukaryota</taxon>
        <taxon>Fungi</taxon>
        <taxon>Dikarya</taxon>
        <taxon>Basidiomycota</taxon>
        <taxon>Agaricomycotina</taxon>
        <taxon>Agaricomycetes</taxon>
        <taxon>Agaricomycetidae</taxon>
        <taxon>Boletales</taxon>
        <taxon>Suillineae</taxon>
        <taxon>Rhizopogonaceae</taxon>
        <taxon>Rhizopogon</taxon>
    </lineage>
</organism>
<dbReference type="InterPro" id="IPR015797">
    <property type="entry name" value="NUDIX_hydrolase-like_dom_sf"/>
</dbReference>
<dbReference type="PANTHER" id="PTHR42904">
    <property type="entry name" value="NUDIX HYDROLASE, NUDC SUBFAMILY"/>
    <property type="match status" value="1"/>
</dbReference>
<evidence type="ECO:0000256" key="4">
    <source>
        <dbReference type="ARBA" id="ARBA00012381"/>
    </source>
</evidence>
<evidence type="ECO:0000256" key="6">
    <source>
        <dbReference type="ARBA" id="ARBA00022801"/>
    </source>
</evidence>
<dbReference type="GO" id="GO:0005777">
    <property type="term" value="C:peroxisome"/>
    <property type="evidence" value="ECO:0007669"/>
    <property type="project" value="TreeGrafter"/>
</dbReference>
<evidence type="ECO:0000259" key="11">
    <source>
        <dbReference type="PROSITE" id="PS51462"/>
    </source>
</evidence>
<dbReference type="InterPro" id="IPR050241">
    <property type="entry name" value="NAD-cap_RNA_hydrolase_NudC"/>
</dbReference>
<evidence type="ECO:0000256" key="9">
    <source>
        <dbReference type="ARBA" id="ARBA00023679"/>
    </source>
</evidence>
<evidence type="ECO:0000256" key="2">
    <source>
        <dbReference type="ARBA" id="ARBA00001947"/>
    </source>
</evidence>
<keyword evidence="6" id="KW-0378">Hydrolase</keyword>
<comment type="similarity">
    <text evidence="3">Belongs to the Nudix hydrolase family. NudC subfamily.</text>
</comment>
<evidence type="ECO:0000256" key="5">
    <source>
        <dbReference type="ARBA" id="ARBA00022723"/>
    </source>
</evidence>
<gene>
    <name evidence="12" type="ORF">K503DRAFT_291783</name>
</gene>
<protein>
    <recommendedName>
        <fullName evidence="4">NAD(+) diphosphatase</fullName>
        <ecNumber evidence="4">3.6.1.22</ecNumber>
    </recommendedName>
</protein>
<dbReference type="PANTHER" id="PTHR42904:SF6">
    <property type="entry name" value="NAD-CAPPED RNA HYDROLASE NUDT12"/>
    <property type="match status" value="1"/>
</dbReference>